<dbReference type="InterPro" id="IPR002591">
    <property type="entry name" value="Phosphodiest/P_Trfase"/>
</dbReference>
<dbReference type="InterPro" id="IPR017850">
    <property type="entry name" value="Alkaline_phosphatase_core_sf"/>
</dbReference>
<dbReference type="AlphaFoldDB" id="A0A8J3IZM3"/>
<dbReference type="SUPFAM" id="SSF53649">
    <property type="entry name" value="Alkaline phosphatase-like"/>
    <property type="match status" value="1"/>
</dbReference>
<dbReference type="Gene3D" id="3.40.720.10">
    <property type="entry name" value="Alkaline Phosphatase, subunit A"/>
    <property type="match status" value="1"/>
</dbReference>
<evidence type="ECO:0000313" key="2">
    <source>
        <dbReference type="Proteomes" id="UP000612808"/>
    </source>
</evidence>
<dbReference type="GO" id="GO:0016787">
    <property type="term" value="F:hydrolase activity"/>
    <property type="evidence" value="ECO:0007669"/>
    <property type="project" value="UniProtKB-ARBA"/>
</dbReference>
<dbReference type="Proteomes" id="UP000612808">
    <property type="component" value="Unassembled WGS sequence"/>
</dbReference>
<dbReference type="PANTHER" id="PTHR10151:SF120">
    <property type="entry name" value="BIS(5'-ADENOSYL)-TRIPHOSPHATASE"/>
    <property type="match status" value="1"/>
</dbReference>
<evidence type="ECO:0000313" key="1">
    <source>
        <dbReference type="EMBL" id="GID09272.1"/>
    </source>
</evidence>
<reference evidence="1" key="1">
    <citation type="submission" date="2021-01" db="EMBL/GenBank/DDBJ databases">
        <title>Whole genome shotgun sequence of Actinocatenispora rupis NBRC 107355.</title>
        <authorList>
            <person name="Komaki H."/>
            <person name="Tamura T."/>
        </authorList>
    </citation>
    <scope>NUCLEOTIDE SEQUENCE</scope>
    <source>
        <strain evidence="1">NBRC 107355</strain>
    </source>
</reference>
<dbReference type="Pfam" id="PF01663">
    <property type="entry name" value="Phosphodiest"/>
    <property type="match status" value="1"/>
</dbReference>
<sequence>MTPTATEPGPFTAPRYGSGSLADVLPSVLCALGAGGTDPLGLTDRLAGTRRVAVLLVDGLGHHLLPLAAPVAPAIAAAPRLPVLTAGFPSTTPTSLVSLGTGAPPGAHGVVGFTVRLPGTDRTFTHITWNADVDPRVWQPLDTQFDRAAAAGVHPYVVGQPQFAESGLTVAAYRGGAYRPAADVEATAAAVLAALGAADRTLVYAYRSEVDRAAHLHGPGSAEWLAAVAETDRLVAGIAAGLPPDAALLVTADHGAVRVDDADRIDVDTAPDLLAGTTLVTGESRVRYVHTQPGALADVLAAWRGTLGDRALVVTRDEAVTAGWYGPTTPAAASRIGDVVAVCADRYVLVRSVAEPVESAFLGYHGSLTAAELAVPLLLLRT</sequence>
<accession>A0A8J3IZM3</accession>
<dbReference type="PANTHER" id="PTHR10151">
    <property type="entry name" value="ECTONUCLEOTIDE PYROPHOSPHATASE/PHOSPHODIESTERASE"/>
    <property type="match status" value="1"/>
</dbReference>
<dbReference type="RefSeq" id="WP_203654045.1">
    <property type="nucleotide sequence ID" value="NZ_BAAAZM010000016.1"/>
</dbReference>
<name>A0A8J3IZM3_9ACTN</name>
<gene>
    <name evidence="1" type="ORF">Aru02nite_01610</name>
</gene>
<dbReference type="EMBL" id="BOMB01000001">
    <property type="protein sequence ID" value="GID09272.1"/>
    <property type="molecule type" value="Genomic_DNA"/>
</dbReference>
<organism evidence="1 2">
    <name type="scientific">Actinocatenispora rupis</name>
    <dbReference type="NCBI Taxonomy" id="519421"/>
    <lineage>
        <taxon>Bacteria</taxon>
        <taxon>Bacillati</taxon>
        <taxon>Actinomycetota</taxon>
        <taxon>Actinomycetes</taxon>
        <taxon>Micromonosporales</taxon>
        <taxon>Micromonosporaceae</taxon>
        <taxon>Actinocatenispora</taxon>
    </lineage>
</organism>
<proteinExistence type="predicted"/>
<comment type="caution">
    <text evidence="1">The sequence shown here is derived from an EMBL/GenBank/DDBJ whole genome shotgun (WGS) entry which is preliminary data.</text>
</comment>
<keyword evidence="2" id="KW-1185">Reference proteome</keyword>
<protein>
    <submittedName>
        <fullName evidence="1">Alkaline phosphatase family protein</fullName>
    </submittedName>
</protein>